<dbReference type="InterPro" id="IPR013320">
    <property type="entry name" value="ConA-like_dom_sf"/>
</dbReference>
<gene>
    <name evidence="9" type="ORF">FE784_02960</name>
</gene>
<sequence length="529" mass="58576">MNDQAYREQPWVSDQRDGTFVNPVLHADYSDPDVIRVGGDFYMTASSFGHIPGLPILHSKDLINWKLINHAIRNMELPGYDKPQHGNGVWAPSIRYHAGTYWIFYGDPDIGIFMTTAEDPAGEWSPLHLVKEGKGLIDTCPFWDENGKAYLVHAYANSRCGIKHKLRICGMSPDGKQLLDEGIVVYDGIGDHPTLEGPKMYKRGGYYYIFAPAGGVSTGWQTVFRSKSVFGPYEDKIVMHQGDSSVNGPHQGGWVELESGESWFMHFQDRGAYGRIVHLQPVRWMDDWPLIGEDSNGDGIGEPVLRRNKPNVGREHPIETPPVSDEFAGASLGLQWQWQANPDPGWYRLGARPSHLRLYAAKAPQDAGGLYTAPQLLMQKFPAPAFEATAKLDVASLAEGDLAGLAVFGYAYAYMGLRRLEAGTFAAVFATGDKSGETERWRNILTADVQTIYLRVTVEEGARCSFSYSPDGTSFHSDELPDFTAQKGHWVGAKTGLFALCSNPESEVGGYVDADWFRVTPIRTKGTAT</sequence>
<keyword evidence="2 6" id="KW-0378">Hydrolase</keyword>
<evidence type="ECO:0000256" key="5">
    <source>
        <dbReference type="PIRSR" id="PIRSR606710-2"/>
    </source>
</evidence>
<evidence type="ECO:0000256" key="3">
    <source>
        <dbReference type="ARBA" id="ARBA00023295"/>
    </source>
</evidence>
<dbReference type="InterPro" id="IPR023296">
    <property type="entry name" value="Glyco_hydro_beta-prop_sf"/>
</dbReference>
<dbReference type="OrthoDB" id="9801455at2"/>
<reference evidence="9 10" key="1">
    <citation type="submission" date="2019-05" db="EMBL/GenBank/DDBJ databases">
        <title>We sequenced the genome of Paenibacillus hemerocallicola KCTC 33185 for further insight into its adaptation and study the phylogeny of Paenibacillus.</title>
        <authorList>
            <person name="Narsing Rao M.P."/>
        </authorList>
    </citation>
    <scope>NUCLEOTIDE SEQUENCE [LARGE SCALE GENOMIC DNA]</scope>
    <source>
        <strain evidence="9 10">KCTC 33185</strain>
    </source>
</reference>
<dbReference type="InterPro" id="IPR006710">
    <property type="entry name" value="Glyco_hydro_43"/>
</dbReference>
<dbReference type="Proteomes" id="UP000307943">
    <property type="component" value="Unassembled WGS sequence"/>
</dbReference>
<dbReference type="InterPro" id="IPR041542">
    <property type="entry name" value="GH43_C2"/>
</dbReference>
<evidence type="ECO:0000313" key="10">
    <source>
        <dbReference type="Proteomes" id="UP000307943"/>
    </source>
</evidence>
<evidence type="ECO:0000256" key="1">
    <source>
        <dbReference type="ARBA" id="ARBA00009865"/>
    </source>
</evidence>
<comment type="caution">
    <text evidence="9">The sequence shown here is derived from an EMBL/GenBank/DDBJ whole genome shotgun (WGS) entry which is preliminary data.</text>
</comment>
<dbReference type="Gene3D" id="2.60.120.200">
    <property type="match status" value="1"/>
</dbReference>
<evidence type="ECO:0000256" key="7">
    <source>
        <dbReference type="SAM" id="MobiDB-lite"/>
    </source>
</evidence>
<dbReference type="InterPro" id="IPR051795">
    <property type="entry name" value="Glycosyl_Hydrlase_43"/>
</dbReference>
<keyword evidence="3 6" id="KW-0326">Glycosidase</keyword>
<dbReference type="Gene3D" id="2.115.10.20">
    <property type="entry name" value="Glycosyl hydrolase domain, family 43"/>
    <property type="match status" value="1"/>
</dbReference>
<feature type="site" description="Important for catalytic activity, responsible for pKa modulation of the active site Glu and correct orientation of both the proton donor and substrate" evidence="5">
    <location>
        <position position="138"/>
    </location>
</feature>
<evidence type="ECO:0000256" key="2">
    <source>
        <dbReference type="ARBA" id="ARBA00022801"/>
    </source>
</evidence>
<dbReference type="AlphaFoldDB" id="A0A5C4TGE5"/>
<dbReference type="SUPFAM" id="SSF75005">
    <property type="entry name" value="Arabinanase/levansucrase/invertase"/>
    <property type="match status" value="1"/>
</dbReference>
<dbReference type="GO" id="GO:0004553">
    <property type="term" value="F:hydrolase activity, hydrolyzing O-glycosyl compounds"/>
    <property type="evidence" value="ECO:0007669"/>
    <property type="project" value="InterPro"/>
</dbReference>
<dbReference type="PANTHER" id="PTHR42812:SF12">
    <property type="entry name" value="BETA-XYLOSIDASE-RELATED"/>
    <property type="match status" value="1"/>
</dbReference>
<dbReference type="EMBL" id="VDCQ01000003">
    <property type="protein sequence ID" value="TNJ67862.1"/>
    <property type="molecule type" value="Genomic_DNA"/>
</dbReference>
<evidence type="ECO:0000256" key="4">
    <source>
        <dbReference type="PIRSR" id="PIRSR606710-1"/>
    </source>
</evidence>
<keyword evidence="10" id="KW-1185">Reference proteome</keyword>
<feature type="active site" description="Proton donor" evidence="4">
    <location>
        <position position="196"/>
    </location>
</feature>
<dbReference type="GO" id="GO:0005975">
    <property type="term" value="P:carbohydrate metabolic process"/>
    <property type="evidence" value="ECO:0007669"/>
    <property type="project" value="InterPro"/>
</dbReference>
<comment type="similarity">
    <text evidence="1 6">Belongs to the glycosyl hydrolase 43 family.</text>
</comment>
<feature type="active site" description="Proton acceptor" evidence="4">
    <location>
        <position position="31"/>
    </location>
</feature>
<dbReference type="PANTHER" id="PTHR42812">
    <property type="entry name" value="BETA-XYLOSIDASE"/>
    <property type="match status" value="1"/>
</dbReference>
<evidence type="ECO:0000259" key="8">
    <source>
        <dbReference type="Pfam" id="PF17851"/>
    </source>
</evidence>
<organism evidence="9 10">
    <name type="scientific">Paenibacillus hemerocallicola</name>
    <dbReference type="NCBI Taxonomy" id="1172614"/>
    <lineage>
        <taxon>Bacteria</taxon>
        <taxon>Bacillati</taxon>
        <taxon>Bacillota</taxon>
        <taxon>Bacilli</taxon>
        <taxon>Bacillales</taxon>
        <taxon>Paenibacillaceae</taxon>
        <taxon>Paenibacillus</taxon>
    </lineage>
</organism>
<dbReference type="SUPFAM" id="SSF49899">
    <property type="entry name" value="Concanavalin A-like lectins/glucanases"/>
    <property type="match status" value="1"/>
</dbReference>
<feature type="region of interest" description="Disordered" evidence="7">
    <location>
        <begin position="299"/>
        <end position="324"/>
    </location>
</feature>
<name>A0A5C4TGE5_9BACL</name>
<evidence type="ECO:0000256" key="6">
    <source>
        <dbReference type="RuleBase" id="RU361187"/>
    </source>
</evidence>
<accession>A0A5C4TGE5</accession>
<evidence type="ECO:0000313" key="9">
    <source>
        <dbReference type="EMBL" id="TNJ67862.1"/>
    </source>
</evidence>
<proteinExistence type="inferred from homology"/>
<protein>
    <submittedName>
        <fullName evidence="9">Glycosyl hydrolase 43 family protein</fullName>
    </submittedName>
</protein>
<feature type="domain" description="Beta-xylosidase C-terminal Concanavalin A-like" evidence="8">
    <location>
        <begin position="324"/>
        <end position="519"/>
    </location>
</feature>
<dbReference type="Pfam" id="PF04616">
    <property type="entry name" value="Glyco_hydro_43"/>
    <property type="match status" value="1"/>
</dbReference>
<dbReference type="CDD" id="cd09001">
    <property type="entry name" value="GH43_FsAxh1-like"/>
    <property type="match status" value="1"/>
</dbReference>
<dbReference type="Pfam" id="PF17851">
    <property type="entry name" value="GH43_C2"/>
    <property type="match status" value="1"/>
</dbReference>